<evidence type="ECO:0000256" key="1">
    <source>
        <dbReference type="SAM" id="MobiDB-lite"/>
    </source>
</evidence>
<evidence type="ECO:0000313" key="3">
    <source>
        <dbReference type="Proteomes" id="UP000000657"/>
    </source>
</evidence>
<dbReference type="STRING" id="326424.FRAAL0987"/>
<sequence>MAHNYPPGVPATRRRKSREQTWTRFPQPLAAALRPRPASRTSPPAGRAGKPRPTPAPGNALTSDRAQAGPNGVIPRTGDHRLVAWENAGDVRPGDARPAPGTRLRPVESAARRHHRRMPEKPHTGAPPLSARHHLAARLPPVRSSNAPAIRSPRRAIYPSGQAGQLELDRTRVGPTRERRGRERRGRERCRQRRGGQRGAARPRATSTAQ</sequence>
<dbReference type="Proteomes" id="UP000000657">
    <property type="component" value="Chromosome"/>
</dbReference>
<keyword evidence="3" id="KW-1185">Reference proteome</keyword>
<organism evidence="2 3">
    <name type="scientific">Frankia alni (strain DSM 45986 / CECT 9034 / ACN14a)</name>
    <dbReference type="NCBI Taxonomy" id="326424"/>
    <lineage>
        <taxon>Bacteria</taxon>
        <taxon>Bacillati</taxon>
        <taxon>Actinomycetota</taxon>
        <taxon>Actinomycetes</taxon>
        <taxon>Frankiales</taxon>
        <taxon>Frankiaceae</taxon>
        <taxon>Frankia</taxon>
    </lineage>
</organism>
<dbReference type="KEGG" id="fal:FRAAL0987"/>
<feature type="compositionally biased region" description="Low complexity" evidence="1">
    <location>
        <begin position="199"/>
        <end position="210"/>
    </location>
</feature>
<reference evidence="2 3" key="1">
    <citation type="journal article" date="2007" name="Genome Res.">
        <title>Genome characteristics of facultatively symbiotic Frankia sp. strains reflect host range and host plant biogeography.</title>
        <authorList>
            <person name="Normand P."/>
            <person name="Lapierre P."/>
            <person name="Tisa L.S."/>
            <person name="Gogarten J.P."/>
            <person name="Alloisio N."/>
            <person name="Bagnarol E."/>
            <person name="Bassi C.A."/>
            <person name="Berry A.M."/>
            <person name="Bickhart D.M."/>
            <person name="Choisne N."/>
            <person name="Couloux A."/>
            <person name="Cournoyer B."/>
            <person name="Cruveiller S."/>
            <person name="Daubin V."/>
            <person name="Demange N."/>
            <person name="Francino M.P."/>
            <person name="Goltsman E."/>
            <person name="Huang Y."/>
            <person name="Kopp O.R."/>
            <person name="Labarre L."/>
            <person name="Lapidus A."/>
            <person name="Lavire C."/>
            <person name="Marechal J."/>
            <person name="Martinez M."/>
            <person name="Mastronunzio J.E."/>
            <person name="Mullin B.C."/>
            <person name="Niemann J."/>
            <person name="Pujic P."/>
            <person name="Rawnsley T."/>
            <person name="Rouy Z."/>
            <person name="Schenowitz C."/>
            <person name="Sellstedt A."/>
            <person name="Tavares F."/>
            <person name="Tomkins J.P."/>
            <person name="Vallenet D."/>
            <person name="Valverde C."/>
            <person name="Wall L.G."/>
            <person name="Wang Y."/>
            <person name="Medigue C."/>
            <person name="Benson D.R."/>
        </authorList>
    </citation>
    <scope>NUCLEOTIDE SEQUENCE [LARGE SCALE GENOMIC DNA]</scope>
    <source>
        <strain evidence="3">DSM 45986 / CECT 9034 / ACN14a</strain>
    </source>
</reference>
<dbReference type="AlphaFoldDB" id="Q0RS13"/>
<name>Q0RS13_FRAAA</name>
<proteinExistence type="predicted"/>
<feature type="region of interest" description="Disordered" evidence="1">
    <location>
        <begin position="1"/>
        <end position="210"/>
    </location>
</feature>
<dbReference type="EMBL" id="CT573213">
    <property type="protein sequence ID" value="CAJ59652.1"/>
    <property type="molecule type" value="Genomic_DNA"/>
</dbReference>
<dbReference type="HOGENOM" id="CLU_1308620_0_0_11"/>
<gene>
    <name evidence="2" type="ordered locus">FRAAL0987</name>
</gene>
<feature type="compositionally biased region" description="Basic residues" evidence="1">
    <location>
        <begin position="182"/>
        <end position="196"/>
    </location>
</feature>
<evidence type="ECO:0000313" key="2">
    <source>
        <dbReference type="EMBL" id="CAJ59652.1"/>
    </source>
</evidence>
<feature type="compositionally biased region" description="Low complexity" evidence="1">
    <location>
        <begin position="24"/>
        <end position="48"/>
    </location>
</feature>
<feature type="compositionally biased region" description="Basic and acidic residues" evidence="1">
    <location>
        <begin position="167"/>
        <end position="181"/>
    </location>
</feature>
<accession>Q0RS13</accession>
<protein>
    <submittedName>
        <fullName evidence="2">Uncharacterized protein</fullName>
    </submittedName>
</protein>